<dbReference type="GO" id="GO:0043386">
    <property type="term" value="P:mycotoxin biosynthetic process"/>
    <property type="evidence" value="ECO:0007669"/>
    <property type="project" value="InterPro"/>
</dbReference>
<evidence type="ECO:0000313" key="12">
    <source>
        <dbReference type="EMBL" id="KAK3684139.1"/>
    </source>
</evidence>
<keyword evidence="6" id="KW-0843">Virulence</keyword>
<comment type="subcellular location">
    <subcellularLocation>
        <location evidence="1">Membrane</location>
        <topology evidence="1">Single-pass membrane protein</topology>
    </subcellularLocation>
</comment>
<organism evidence="12 13">
    <name type="scientific">Podospora appendiculata</name>
    <dbReference type="NCBI Taxonomy" id="314037"/>
    <lineage>
        <taxon>Eukaryota</taxon>
        <taxon>Fungi</taxon>
        <taxon>Dikarya</taxon>
        <taxon>Ascomycota</taxon>
        <taxon>Pezizomycotina</taxon>
        <taxon>Sordariomycetes</taxon>
        <taxon>Sordariomycetidae</taxon>
        <taxon>Sordariales</taxon>
        <taxon>Podosporaceae</taxon>
        <taxon>Podospora</taxon>
    </lineage>
</organism>
<dbReference type="EMBL" id="JAULSO010000004">
    <property type="protein sequence ID" value="KAK3684139.1"/>
    <property type="molecule type" value="Genomic_DNA"/>
</dbReference>
<protein>
    <recommendedName>
        <fullName evidence="14">Oxidase ustYa</fullName>
    </recommendedName>
</protein>
<feature type="region of interest" description="Disordered" evidence="10">
    <location>
        <begin position="1"/>
        <end position="26"/>
    </location>
</feature>
<reference evidence="12" key="2">
    <citation type="submission" date="2023-06" db="EMBL/GenBank/DDBJ databases">
        <authorList>
            <consortium name="Lawrence Berkeley National Laboratory"/>
            <person name="Haridas S."/>
            <person name="Hensen N."/>
            <person name="Bonometti L."/>
            <person name="Westerberg I."/>
            <person name="Brannstrom I.O."/>
            <person name="Guillou S."/>
            <person name="Cros-Aarteil S."/>
            <person name="Calhoun S."/>
            <person name="Kuo A."/>
            <person name="Mondo S."/>
            <person name="Pangilinan J."/>
            <person name="Riley R."/>
            <person name="Labutti K."/>
            <person name="Andreopoulos B."/>
            <person name="Lipzen A."/>
            <person name="Chen C."/>
            <person name="Yanf M."/>
            <person name="Daum C."/>
            <person name="Ng V."/>
            <person name="Clum A."/>
            <person name="Steindorff A."/>
            <person name="Ohm R."/>
            <person name="Martin F."/>
            <person name="Silar P."/>
            <person name="Natvig D."/>
            <person name="Lalanne C."/>
            <person name="Gautier V."/>
            <person name="Ament-Velasquez S.L."/>
            <person name="Kruys A."/>
            <person name="Hutchinson M.I."/>
            <person name="Powell A.J."/>
            <person name="Barry K."/>
            <person name="Miller A.N."/>
            <person name="Grigoriev I.V."/>
            <person name="Debuchy R."/>
            <person name="Gladieux P."/>
            <person name="Thoren M.H."/>
            <person name="Johannesson H."/>
        </authorList>
    </citation>
    <scope>NUCLEOTIDE SEQUENCE</scope>
    <source>
        <strain evidence="12">CBS 314.62</strain>
    </source>
</reference>
<feature type="transmembrane region" description="Helical" evidence="11">
    <location>
        <begin position="46"/>
        <end position="67"/>
    </location>
</feature>
<keyword evidence="7 11" id="KW-0472">Membrane</keyword>
<evidence type="ECO:0000256" key="1">
    <source>
        <dbReference type="ARBA" id="ARBA00004167"/>
    </source>
</evidence>
<comment type="similarity">
    <text evidence="9">Belongs to the ustYa family.</text>
</comment>
<keyword evidence="13" id="KW-1185">Reference proteome</keyword>
<evidence type="ECO:0000256" key="7">
    <source>
        <dbReference type="ARBA" id="ARBA00023136"/>
    </source>
</evidence>
<accession>A0AAE0X3I4</accession>
<evidence type="ECO:0000256" key="9">
    <source>
        <dbReference type="ARBA" id="ARBA00035112"/>
    </source>
</evidence>
<keyword evidence="4 11" id="KW-1133">Transmembrane helix</keyword>
<dbReference type="Pfam" id="PF11807">
    <property type="entry name" value="UstYa"/>
    <property type="match status" value="1"/>
</dbReference>
<comment type="pathway">
    <text evidence="2">Mycotoxin biosynthesis.</text>
</comment>
<dbReference type="GO" id="GO:0016020">
    <property type="term" value="C:membrane"/>
    <property type="evidence" value="ECO:0007669"/>
    <property type="project" value="UniProtKB-SubCell"/>
</dbReference>
<evidence type="ECO:0000256" key="8">
    <source>
        <dbReference type="ARBA" id="ARBA00023180"/>
    </source>
</evidence>
<evidence type="ECO:0000256" key="3">
    <source>
        <dbReference type="ARBA" id="ARBA00022692"/>
    </source>
</evidence>
<name>A0AAE0X3I4_9PEZI</name>
<dbReference type="PANTHER" id="PTHR33365:SF11">
    <property type="entry name" value="TAT PATHWAY SIGNAL SEQUENCE"/>
    <property type="match status" value="1"/>
</dbReference>
<dbReference type="AlphaFoldDB" id="A0AAE0X3I4"/>
<gene>
    <name evidence="12" type="ORF">B0T22DRAFT_493688</name>
</gene>
<keyword evidence="3 11" id="KW-0812">Transmembrane</keyword>
<evidence type="ECO:0000256" key="11">
    <source>
        <dbReference type="SAM" id="Phobius"/>
    </source>
</evidence>
<keyword evidence="8" id="KW-0325">Glycoprotein</keyword>
<sequence>MAPHNEDDIGDTGSENESGGLLDETAGRWPVPQWRKLKIEDTWNRWKLWAVSALSLVLGIALGILLSNFPGHFDMGKTGSAASIFAPIKPVTFQPDTTYSNATAPDAATDEAWSNLNPGKFKFLVLGRGFVRIDAEGQPVPYDGTDNDLARTKSVAVFHQLHCLDMLRRSLIASAANPLEYSYLVPQHSHHWSHCFDYLRQTLMCAADVTYEKLQVKADGTLLDGVDGWGTTHMCRDYQAVKEWATTHRSSDSDGIAN</sequence>
<dbReference type="PANTHER" id="PTHR33365">
    <property type="entry name" value="YALI0B05434P"/>
    <property type="match status" value="1"/>
</dbReference>
<proteinExistence type="inferred from homology"/>
<evidence type="ECO:0000256" key="10">
    <source>
        <dbReference type="SAM" id="MobiDB-lite"/>
    </source>
</evidence>
<evidence type="ECO:0000256" key="4">
    <source>
        <dbReference type="ARBA" id="ARBA00022989"/>
    </source>
</evidence>
<evidence type="ECO:0000256" key="5">
    <source>
        <dbReference type="ARBA" id="ARBA00023002"/>
    </source>
</evidence>
<dbReference type="InterPro" id="IPR021765">
    <property type="entry name" value="UstYa-like"/>
</dbReference>
<evidence type="ECO:0008006" key="14">
    <source>
        <dbReference type="Google" id="ProtNLM"/>
    </source>
</evidence>
<keyword evidence="5" id="KW-0560">Oxidoreductase</keyword>
<comment type="caution">
    <text evidence="12">The sequence shown here is derived from an EMBL/GenBank/DDBJ whole genome shotgun (WGS) entry which is preliminary data.</text>
</comment>
<dbReference type="GO" id="GO:0016491">
    <property type="term" value="F:oxidoreductase activity"/>
    <property type="evidence" value="ECO:0007669"/>
    <property type="project" value="UniProtKB-KW"/>
</dbReference>
<reference evidence="12" key="1">
    <citation type="journal article" date="2023" name="Mol. Phylogenet. Evol.">
        <title>Genome-scale phylogeny and comparative genomics of the fungal order Sordariales.</title>
        <authorList>
            <person name="Hensen N."/>
            <person name="Bonometti L."/>
            <person name="Westerberg I."/>
            <person name="Brannstrom I.O."/>
            <person name="Guillou S."/>
            <person name="Cros-Aarteil S."/>
            <person name="Calhoun S."/>
            <person name="Haridas S."/>
            <person name="Kuo A."/>
            <person name="Mondo S."/>
            <person name="Pangilinan J."/>
            <person name="Riley R."/>
            <person name="LaButti K."/>
            <person name="Andreopoulos B."/>
            <person name="Lipzen A."/>
            <person name="Chen C."/>
            <person name="Yan M."/>
            <person name="Daum C."/>
            <person name="Ng V."/>
            <person name="Clum A."/>
            <person name="Steindorff A."/>
            <person name="Ohm R.A."/>
            <person name="Martin F."/>
            <person name="Silar P."/>
            <person name="Natvig D.O."/>
            <person name="Lalanne C."/>
            <person name="Gautier V."/>
            <person name="Ament-Velasquez S.L."/>
            <person name="Kruys A."/>
            <person name="Hutchinson M.I."/>
            <person name="Powell A.J."/>
            <person name="Barry K."/>
            <person name="Miller A.N."/>
            <person name="Grigoriev I.V."/>
            <person name="Debuchy R."/>
            <person name="Gladieux P."/>
            <person name="Hiltunen Thoren M."/>
            <person name="Johannesson H."/>
        </authorList>
    </citation>
    <scope>NUCLEOTIDE SEQUENCE</scope>
    <source>
        <strain evidence="12">CBS 314.62</strain>
    </source>
</reference>
<evidence type="ECO:0000313" key="13">
    <source>
        <dbReference type="Proteomes" id="UP001270362"/>
    </source>
</evidence>
<evidence type="ECO:0000256" key="6">
    <source>
        <dbReference type="ARBA" id="ARBA00023026"/>
    </source>
</evidence>
<evidence type="ECO:0000256" key="2">
    <source>
        <dbReference type="ARBA" id="ARBA00004685"/>
    </source>
</evidence>
<dbReference type="Proteomes" id="UP001270362">
    <property type="component" value="Unassembled WGS sequence"/>
</dbReference>